<dbReference type="Proteomes" id="UP000326532">
    <property type="component" value="Unassembled WGS sequence"/>
</dbReference>
<keyword evidence="2" id="KW-1185">Reference proteome</keyword>
<accession>A0A5N6E6A9</accession>
<dbReference type="EMBL" id="ML734936">
    <property type="protein sequence ID" value="KAB8212323.1"/>
    <property type="molecule type" value="Genomic_DNA"/>
</dbReference>
<gene>
    <name evidence="1" type="ORF">BDV34DRAFT_218708</name>
</gene>
<reference evidence="1 2" key="1">
    <citation type="submission" date="2019-04" db="EMBL/GenBank/DDBJ databases">
        <title>Fungal friends and foes A comparative genomics study of 23 Aspergillus species from section Flavi.</title>
        <authorList>
            <consortium name="DOE Joint Genome Institute"/>
            <person name="Kjaerbolling I."/>
            <person name="Vesth T.C."/>
            <person name="Frisvad J.C."/>
            <person name="Nybo J.L."/>
            <person name="Theobald S."/>
            <person name="Kildgaard S."/>
            <person name="Petersen T.I."/>
            <person name="Kuo A."/>
            <person name="Sato A."/>
            <person name="Lyhne E.K."/>
            <person name="Kogle M.E."/>
            <person name="Wiebenga A."/>
            <person name="Kun R.S."/>
            <person name="Lubbers R.J."/>
            <person name="Makela M.R."/>
            <person name="Barry K."/>
            <person name="Chovatia M."/>
            <person name="Clum A."/>
            <person name="Daum C."/>
            <person name="Haridas S."/>
            <person name="He G."/>
            <person name="LaButti K."/>
            <person name="Lipzen A."/>
            <person name="Mondo S."/>
            <person name="Pangilinan J."/>
            <person name="Riley R."/>
            <person name="Salamov A."/>
            <person name="Simmons B.A."/>
            <person name="Magnuson J.K."/>
            <person name="Henrissat B."/>
            <person name="Mortensen U.H."/>
            <person name="Larsen T.O."/>
            <person name="De vries R.P."/>
            <person name="Grigoriev I.V."/>
            <person name="Machida M."/>
            <person name="Baker S.E."/>
            <person name="Andersen M.R."/>
        </authorList>
    </citation>
    <scope>NUCLEOTIDE SEQUENCE [LARGE SCALE GENOMIC DNA]</scope>
    <source>
        <strain evidence="1 2">CBS 117618</strain>
    </source>
</reference>
<name>A0A5N6E6A9_ASPPA</name>
<evidence type="ECO:0000313" key="2">
    <source>
        <dbReference type="Proteomes" id="UP000326532"/>
    </source>
</evidence>
<dbReference type="VEuPathDB" id="FungiDB:BDV34DRAFT_218708"/>
<proteinExistence type="predicted"/>
<dbReference type="AlphaFoldDB" id="A0A5N6E6A9"/>
<evidence type="ECO:0000313" key="1">
    <source>
        <dbReference type="EMBL" id="KAB8212323.1"/>
    </source>
</evidence>
<sequence length="124" mass="14422">MPWLWTKPDNVGKQEYIKWNPVDPFFIDDSERRYRLIKASSRERETQRNIITQIFNPAFNTLPTLRLMAKAKSTADLVIATESFGTEVESHVNFQIVIVVQPNTLPIDEKLNAFNEVTNVTNLW</sequence>
<protein>
    <submittedName>
        <fullName evidence="1">Uncharacterized protein</fullName>
    </submittedName>
</protein>
<organism evidence="1 2">
    <name type="scientific">Aspergillus parasiticus</name>
    <dbReference type="NCBI Taxonomy" id="5067"/>
    <lineage>
        <taxon>Eukaryota</taxon>
        <taxon>Fungi</taxon>
        <taxon>Dikarya</taxon>
        <taxon>Ascomycota</taxon>
        <taxon>Pezizomycotina</taxon>
        <taxon>Eurotiomycetes</taxon>
        <taxon>Eurotiomycetidae</taxon>
        <taxon>Eurotiales</taxon>
        <taxon>Aspergillaceae</taxon>
        <taxon>Aspergillus</taxon>
        <taxon>Aspergillus subgen. Circumdati</taxon>
    </lineage>
</organism>